<protein>
    <recommendedName>
        <fullName evidence="3">DUF5681 domain-containing protein</fullName>
    </recommendedName>
</protein>
<dbReference type="EMBL" id="LR796660">
    <property type="protein sequence ID" value="CAB4157790.1"/>
    <property type="molecule type" value="Genomic_DNA"/>
</dbReference>
<proteinExistence type="predicted"/>
<feature type="region of interest" description="Disordered" evidence="1">
    <location>
        <begin position="1"/>
        <end position="34"/>
    </location>
</feature>
<organism evidence="2">
    <name type="scientific">uncultured Caudovirales phage</name>
    <dbReference type="NCBI Taxonomy" id="2100421"/>
    <lineage>
        <taxon>Viruses</taxon>
        <taxon>Duplodnaviria</taxon>
        <taxon>Heunggongvirae</taxon>
        <taxon>Uroviricota</taxon>
        <taxon>Caudoviricetes</taxon>
        <taxon>Peduoviridae</taxon>
        <taxon>Maltschvirus</taxon>
        <taxon>Maltschvirus maltsch</taxon>
    </lineage>
</organism>
<evidence type="ECO:0000313" key="2">
    <source>
        <dbReference type="EMBL" id="CAB4157790.1"/>
    </source>
</evidence>
<gene>
    <name evidence="2" type="ORF">UFOVP679_45</name>
</gene>
<name>A0A6J5NDF6_9CAUD</name>
<feature type="compositionally biased region" description="Basic and acidic residues" evidence="1">
    <location>
        <begin position="7"/>
        <end position="21"/>
    </location>
</feature>
<sequence>MSGPETTGEKRKPVPPVEHRFKPGNPGRPKGSRNKLGEAFLEALHDDFNTHGVAAIVQVREEKPDQYLKVIASILPKELNVNVNDTDAMSDDELISRLRRLDDTIRPFLALAGEAGIDGSDRAATAH</sequence>
<accession>A0A6J5NDF6</accession>
<evidence type="ECO:0000256" key="1">
    <source>
        <dbReference type="SAM" id="MobiDB-lite"/>
    </source>
</evidence>
<evidence type="ECO:0008006" key="3">
    <source>
        <dbReference type="Google" id="ProtNLM"/>
    </source>
</evidence>
<reference evidence="2" key="1">
    <citation type="submission" date="2020-04" db="EMBL/GenBank/DDBJ databases">
        <authorList>
            <person name="Chiriac C."/>
            <person name="Salcher M."/>
            <person name="Ghai R."/>
            <person name="Kavagutti S V."/>
        </authorList>
    </citation>
    <scope>NUCLEOTIDE SEQUENCE</scope>
</reference>